<evidence type="ECO:0000313" key="1">
    <source>
        <dbReference type="EMBL" id="QKJ32611.1"/>
    </source>
</evidence>
<dbReference type="CDD" id="cd07818">
    <property type="entry name" value="SRPBCC_1"/>
    <property type="match status" value="1"/>
</dbReference>
<dbReference type="KEGG" id="mmab:HQ865_23550"/>
<proteinExistence type="predicted"/>
<dbReference type="EMBL" id="CP054139">
    <property type="protein sequence ID" value="QKJ32611.1"/>
    <property type="molecule type" value="Genomic_DNA"/>
</dbReference>
<dbReference type="Proteomes" id="UP000505355">
    <property type="component" value="Chromosome"/>
</dbReference>
<keyword evidence="2" id="KW-1185">Reference proteome</keyword>
<accession>A0A7D4QBE2</accession>
<sequence length="179" mass="20343">MNILLIILLSLAGLIALLFLLSLLMPKKHYVKREIIINEPVQKVFDYVRFLKNQEAFNTNAMADADRKKEFRGTDGTVGYVYAWSGNKDAGEGEKEIMSIVDGKSVEMEIRFVKPMKTSARILMELEPLADDQTKLWWSNAGELGYPINMLIPMMQKHVAKDMDKSLTNLKNILEAGTF</sequence>
<organism evidence="1 2">
    <name type="scientific">Mucilaginibacter mali</name>
    <dbReference type="NCBI Taxonomy" id="2740462"/>
    <lineage>
        <taxon>Bacteria</taxon>
        <taxon>Pseudomonadati</taxon>
        <taxon>Bacteroidota</taxon>
        <taxon>Sphingobacteriia</taxon>
        <taxon>Sphingobacteriales</taxon>
        <taxon>Sphingobacteriaceae</taxon>
        <taxon>Mucilaginibacter</taxon>
    </lineage>
</organism>
<dbReference type="InterPro" id="IPR023393">
    <property type="entry name" value="START-like_dom_sf"/>
</dbReference>
<reference evidence="1 2" key="1">
    <citation type="submission" date="2020-05" db="EMBL/GenBank/DDBJ databases">
        <title>Mucilaginibacter mali sp. nov.</title>
        <authorList>
            <person name="Kim H.S."/>
            <person name="Lee K.C."/>
            <person name="Suh M.K."/>
            <person name="Kim J.-S."/>
            <person name="Han K.-I."/>
            <person name="Eom M.K."/>
            <person name="Shin Y.K."/>
            <person name="Lee J.-S."/>
        </authorList>
    </citation>
    <scope>NUCLEOTIDE SEQUENCE [LARGE SCALE GENOMIC DNA]</scope>
    <source>
        <strain evidence="1 2">G2-14</strain>
    </source>
</reference>
<protein>
    <submittedName>
        <fullName evidence="1">SRPBCC family protein</fullName>
    </submittedName>
</protein>
<evidence type="ECO:0000313" key="2">
    <source>
        <dbReference type="Proteomes" id="UP000505355"/>
    </source>
</evidence>
<dbReference type="RefSeq" id="WP_173417260.1">
    <property type="nucleotide sequence ID" value="NZ_CP054139.1"/>
</dbReference>
<gene>
    <name evidence="1" type="ORF">HQ865_23550</name>
</gene>
<dbReference type="AlphaFoldDB" id="A0A7D4QBE2"/>
<name>A0A7D4QBE2_9SPHI</name>
<dbReference type="SUPFAM" id="SSF55961">
    <property type="entry name" value="Bet v1-like"/>
    <property type="match status" value="1"/>
</dbReference>
<dbReference type="Gene3D" id="3.30.530.20">
    <property type="match status" value="1"/>
</dbReference>